<reference evidence="2" key="1">
    <citation type="journal article" date="2013" name="Genetics">
        <title>The draft genome and transcriptome of Panagrellus redivivus are shaped by the harsh demands of a free-living lifestyle.</title>
        <authorList>
            <person name="Srinivasan J."/>
            <person name="Dillman A.R."/>
            <person name="Macchietto M.G."/>
            <person name="Heikkinen L."/>
            <person name="Lakso M."/>
            <person name="Fracchia K.M."/>
            <person name="Antoshechkin I."/>
            <person name="Mortazavi A."/>
            <person name="Wong G."/>
            <person name="Sternberg P.W."/>
        </authorList>
    </citation>
    <scope>NUCLEOTIDE SEQUENCE [LARGE SCALE GENOMIC DNA]</scope>
    <source>
        <strain evidence="2">MT8872</strain>
    </source>
</reference>
<evidence type="ECO:0000256" key="1">
    <source>
        <dbReference type="SAM" id="Phobius"/>
    </source>
</evidence>
<dbReference type="Proteomes" id="UP000492821">
    <property type="component" value="Unassembled WGS sequence"/>
</dbReference>
<sequence length="69" mass="7652">MLIVGIGCDSSELSGSCCPIYPQYDLFETCAAKYAAKNKRSADFDDAMMSIAIFFGFIMRIIYACRDDS</sequence>
<feature type="transmembrane region" description="Helical" evidence="1">
    <location>
        <begin position="47"/>
        <end position="65"/>
    </location>
</feature>
<dbReference type="WBParaSite" id="Pan_g9460.t1">
    <property type="protein sequence ID" value="Pan_g9460.t1"/>
    <property type="gene ID" value="Pan_g9460"/>
</dbReference>
<accession>A0A7E4WC37</accession>
<keyword evidence="2" id="KW-1185">Reference proteome</keyword>
<keyword evidence="1" id="KW-0812">Transmembrane</keyword>
<keyword evidence="1" id="KW-0472">Membrane</keyword>
<organism evidence="2 3">
    <name type="scientific">Panagrellus redivivus</name>
    <name type="common">Microworm</name>
    <dbReference type="NCBI Taxonomy" id="6233"/>
    <lineage>
        <taxon>Eukaryota</taxon>
        <taxon>Metazoa</taxon>
        <taxon>Ecdysozoa</taxon>
        <taxon>Nematoda</taxon>
        <taxon>Chromadorea</taxon>
        <taxon>Rhabditida</taxon>
        <taxon>Tylenchina</taxon>
        <taxon>Panagrolaimomorpha</taxon>
        <taxon>Panagrolaimoidea</taxon>
        <taxon>Panagrolaimidae</taxon>
        <taxon>Panagrellus</taxon>
    </lineage>
</organism>
<evidence type="ECO:0000313" key="2">
    <source>
        <dbReference type="Proteomes" id="UP000492821"/>
    </source>
</evidence>
<keyword evidence="1" id="KW-1133">Transmembrane helix</keyword>
<protein>
    <submittedName>
        <fullName evidence="3">Hydrophobin</fullName>
    </submittedName>
</protein>
<name>A0A7E4WC37_PANRE</name>
<reference evidence="3" key="2">
    <citation type="submission" date="2020-10" db="UniProtKB">
        <authorList>
            <consortium name="WormBaseParasite"/>
        </authorList>
    </citation>
    <scope>IDENTIFICATION</scope>
</reference>
<dbReference type="AlphaFoldDB" id="A0A7E4WC37"/>
<evidence type="ECO:0000313" key="3">
    <source>
        <dbReference type="WBParaSite" id="Pan_g9460.t1"/>
    </source>
</evidence>
<proteinExistence type="predicted"/>